<accession>A0A387BFD0</accession>
<dbReference type="InterPro" id="IPR029062">
    <property type="entry name" value="Class_I_gatase-like"/>
</dbReference>
<dbReference type="PIRSF" id="PIRSF000450">
    <property type="entry name" value="H_ser_succinyltr"/>
    <property type="match status" value="1"/>
</dbReference>
<evidence type="ECO:0000313" key="10">
    <source>
        <dbReference type="Proteomes" id="UP000269374"/>
    </source>
</evidence>
<feature type="active site" description="Proton acceptor" evidence="7">
    <location>
        <position position="235"/>
    </location>
</feature>
<dbReference type="AlphaFoldDB" id="A0A387BFD0"/>
<dbReference type="PANTHER" id="PTHR20919:SF0">
    <property type="entry name" value="HOMOSERINE O-SUCCINYLTRANSFERASE"/>
    <property type="match status" value="1"/>
</dbReference>
<dbReference type="EMBL" id="CP032627">
    <property type="protein sequence ID" value="AYG00974.1"/>
    <property type="molecule type" value="Genomic_DNA"/>
</dbReference>
<reference evidence="9 10" key="1">
    <citation type="submission" date="2018-09" db="EMBL/GenBank/DDBJ databases">
        <title>Genome sequencing of strain 1JSPR-7.</title>
        <authorList>
            <person name="Heo J."/>
            <person name="Kim S.-J."/>
            <person name="Kwon S.-W."/>
        </authorList>
    </citation>
    <scope>NUCLEOTIDE SEQUENCE [LARGE SCALE GENOMIC DNA]</scope>
    <source>
        <strain evidence="9 10">1JSPR-7</strain>
    </source>
</reference>
<evidence type="ECO:0000256" key="2">
    <source>
        <dbReference type="ARBA" id="ARBA00022605"/>
    </source>
</evidence>
<keyword evidence="4 7" id="KW-0486">Methionine biosynthesis</keyword>
<evidence type="ECO:0000256" key="7">
    <source>
        <dbReference type="HAMAP-Rule" id="MF_00295"/>
    </source>
</evidence>
<dbReference type="Pfam" id="PF04204">
    <property type="entry name" value="HTS"/>
    <property type="match status" value="1"/>
</dbReference>
<name>A0A387BFD0_9LACT</name>
<dbReference type="EC" id="2.3.1.31" evidence="7"/>
<evidence type="ECO:0000256" key="8">
    <source>
        <dbReference type="PIRSR" id="PIRSR000450-1"/>
    </source>
</evidence>
<dbReference type="OrthoDB" id="9772423at2"/>
<keyword evidence="3 7" id="KW-0808">Transferase</keyword>
<dbReference type="KEGG" id="lact:D7I46_07675"/>
<comment type="subcellular location">
    <subcellularLocation>
        <location evidence="7">Cytoplasm</location>
    </subcellularLocation>
</comment>
<feature type="site" description="Important for substrate specificity" evidence="7">
    <location>
        <position position="192"/>
    </location>
</feature>
<feature type="active site" evidence="7">
    <location>
        <position position="237"/>
    </location>
</feature>
<proteinExistence type="inferred from homology"/>
<dbReference type="GO" id="GO:0019281">
    <property type="term" value="P:L-methionine biosynthetic process from homoserine via O-succinyl-L-homoserine and cystathionine"/>
    <property type="evidence" value="ECO:0007669"/>
    <property type="project" value="InterPro"/>
</dbReference>
<comment type="caution">
    <text evidence="7">Lacks conserved residue(s) required for the propagation of feature annotation.</text>
</comment>
<evidence type="ECO:0000256" key="4">
    <source>
        <dbReference type="ARBA" id="ARBA00023167"/>
    </source>
</evidence>
<dbReference type="InterPro" id="IPR005697">
    <property type="entry name" value="HST_MetA"/>
</dbReference>
<comment type="pathway">
    <text evidence="7">Amino-acid biosynthesis; L-methionine biosynthesis via de novo pathway; O-acetyl-L-homoserine from L-homoserine: step 1/1.</text>
</comment>
<comment type="catalytic activity">
    <reaction evidence="6 7">
        <text>L-homoserine + acetyl-CoA = O-acetyl-L-homoserine + CoA</text>
        <dbReference type="Rhea" id="RHEA:13701"/>
        <dbReference type="ChEBI" id="CHEBI:57287"/>
        <dbReference type="ChEBI" id="CHEBI:57288"/>
        <dbReference type="ChEBI" id="CHEBI:57476"/>
        <dbReference type="ChEBI" id="CHEBI:57716"/>
        <dbReference type="EC" id="2.3.1.31"/>
    </reaction>
</comment>
<dbReference type="RefSeq" id="WP_120772357.1">
    <property type="nucleotide sequence ID" value="NZ_CP032627.1"/>
</dbReference>
<keyword evidence="1 7" id="KW-0963">Cytoplasm</keyword>
<protein>
    <recommendedName>
        <fullName evidence="7">Homoserine O-acetyltransferase</fullName>
        <shortName evidence="7">HAT</shortName>
        <ecNumber evidence="7">2.3.1.31</ecNumber>
    </recommendedName>
    <alternativeName>
        <fullName evidence="7">Homoserine transacetylase</fullName>
        <shortName evidence="7">HTA</shortName>
    </alternativeName>
</protein>
<evidence type="ECO:0000256" key="3">
    <source>
        <dbReference type="ARBA" id="ARBA00022679"/>
    </source>
</evidence>
<evidence type="ECO:0000256" key="6">
    <source>
        <dbReference type="ARBA" id="ARBA00049043"/>
    </source>
</evidence>
<keyword evidence="10" id="KW-1185">Reference proteome</keyword>
<dbReference type="PANTHER" id="PTHR20919">
    <property type="entry name" value="HOMOSERINE O-SUCCINYLTRANSFERASE"/>
    <property type="match status" value="1"/>
</dbReference>
<organism evidence="9 10">
    <name type="scientific">Lactococcus allomyrinae</name>
    <dbReference type="NCBI Taxonomy" id="2419773"/>
    <lineage>
        <taxon>Bacteria</taxon>
        <taxon>Bacillati</taxon>
        <taxon>Bacillota</taxon>
        <taxon>Bacilli</taxon>
        <taxon>Lactobacillales</taxon>
        <taxon>Streptococcaceae</taxon>
        <taxon>Lactococcus</taxon>
    </lineage>
</organism>
<keyword evidence="2 7" id="KW-0028">Amino-acid biosynthesis</keyword>
<dbReference type="HAMAP" id="MF_00295">
    <property type="entry name" value="MetA_acyltransf"/>
    <property type="match status" value="1"/>
</dbReference>
<feature type="site" description="Important for acyl-CoA specificity" evidence="7">
    <location>
        <position position="111"/>
    </location>
</feature>
<dbReference type="NCBIfam" id="TIGR01001">
    <property type="entry name" value="metA"/>
    <property type="match status" value="1"/>
</dbReference>
<evidence type="ECO:0000256" key="5">
    <source>
        <dbReference type="ARBA" id="ARBA00023315"/>
    </source>
</evidence>
<comment type="similarity">
    <text evidence="7">Belongs to the MetA family.</text>
</comment>
<dbReference type="CDD" id="cd03131">
    <property type="entry name" value="GATase1_HTS"/>
    <property type="match status" value="1"/>
</dbReference>
<comment type="function">
    <text evidence="7">Transfers an acetyl group from acetyl-CoA to L-homoserine, forming acetyl-L-homoserine.</text>
</comment>
<feature type="binding site" evidence="7">
    <location>
        <position position="192"/>
    </location>
    <ligand>
        <name>substrate</name>
    </ligand>
</feature>
<dbReference type="Proteomes" id="UP000269374">
    <property type="component" value="Chromosome"/>
</dbReference>
<dbReference type="GO" id="GO:0005737">
    <property type="term" value="C:cytoplasm"/>
    <property type="evidence" value="ECO:0007669"/>
    <property type="project" value="UniProtKB-SubCell"/>
</dbReference>
<gene>
    <name evidence="7" type="primary">metAA</name>
    <name evidence="9" type="ORF">D7I46_07675</name>
</gene>
<evidence type="ECO:0000313" key="9">
    <source>
        <dbReference type="EMBL" id="AYG00974.1"/>
    </source>
</evidence>
<sequence>MPVKVIKNLPAIEDLRADNIFVMDSERARSQNIRPLNLLVVNLMPRKTVTETQLLRLLSNTPLQIDVDFLYTATHEVKNTQQHHLDSFYKSFDEVRARFYDGMIVTGAPVEQLEFEEVDYWEEFLEIMDWSKSHVYSTLHICWGAQAGLYARYGIEKVDLSRKLCGIYENSVENPKHPLFRGFNDSFFCPHSRYTASDEVELSALTDFEILSKSHDTGLSVLTKSNLREVYLFGHLEYDRETLSWEYHRDKNAGLEPDFPENYFPEDDDTKQPRMTWSSAASLFFSNWLNYAVYQGTPYVVERLSKHLEADYDFNNHEN</sequence>
<dbReference type="UniPathway" id="UPA00051">
    <property type="reaction ID" value="UER00074"/>
</dbReference>
<feature type="binding site" evidence="7">
    <location>
        <position position="163"/>
    </location>
    <ligand>
        <name>substrate</name>
    </ligand>
</feature>
<feature type="binding site" evidence="7">
    <location>
        <position position="249"/>
    </location>
    <ligand>
        <name>substrate</name>
    </ligand>
</feature>
<keyword evidence="5 7" id="KW-0012">Acyltransferase</keyword>
<dbReference type="Gene3D" id="3.40.50.880">
    <property type="match status" value="1"/>
</dbReference>
<dbReference type="SUPFAM" id="SSF52317">
    <property type="entry name" value="Class I glutamine amidotransferase-like"/>
    <property type="match status" value="1"/>
</dbReference>
<dbReference type="GO" id="GO:0004414">
    <property type="term" value="F:homoserine O-acetyltransferase activity"/>
    <property type="evidence" value="ECO:0007669"/>
    <property type="project" value="UniProtKB-EC"/>
</dbReference>
<dbReference type="GO" id="GO:0008899">
    <property type="term" value="F:homoserine O-succinyltransferase activity"/>
    <property type="evidence" value="ECO:0007669"/>
    <property type="project" value="UniProtKB-UniRule"/>
</dbReference>
<evidence type="ECO:0000256" key="1">
    <source>
        <dbReference type="ARBA" id="ARBA00022490"/>
    </source>
</evidence>
<dbReference type="InterPro" id="IPR033752">
    <property type="entry name" value="MetA_family"/>
</dbReference>
<feature type="active site" description="Acyl-thioester intermediate" evidence="7 8">
    <location>
        <position position="142"/>
    </location>
</feature>